<name>Q39VN6_GEOMG</name>
<evidence type="ECO:0000313" key="2">
    <source>
        <dbReference type="Proteomes" id="UP000007073"/>
    </source>
</evidence>
<sequence>MAKAKTERHCKGRAETTLNVERQNGKILRLSRSEKYQRLVDMLNDLSSNEFTGYIKVNFSQGGIGRIEKFEEISFNRAGD</sequence>
<dbReference type="RefSeq" id="WP_004511616.1">
    <property type="nucleotide sequence ID" value="NC_007517.1"/>
</dbReference>
<keyword evidence="2" id="KW-1185">Reference proteome</keyword>
<organism evidence="1 2">
    <name type="scientific">Geobacter metallireducens (strain ATCC 53774 / DSM 7210 / GS-15)</name>
    <dbReference type="NCBI Taxonomy" id="269799"/>
    <lineage>
        <taxon>Bacteria</taxon>
        <taxon>Pseudomonadati</taxon>
        <taxon>Thermodesulfobacteriota</taxon>
        <taxon>Desulfuromonadia</taxon>
        <taxon>Geobacterales</taxon>
        <taxon>Geobacteraceae</taxon>
        <taxon>Geobacter</taxon>
    </lineage>
</organism>
<reference evidence="1 2" key="1">
    <citation type="submission" date="2005-10" db="EMBL/GenBank/DDBJ databases">
        <title>Complete sequence of Geobacter metallireducens GS-15.</title>
        <authorList>
            <consortium name="US DOE Joint Genome Institute"/>
            <person name="Copeland A."/>
            <person name="Lucas S."/>
            <person name="Lapidus A."/>
            <person name="Barry K."/>
            <person name="Detter J.C."/>
            <person name="Glavina T."/>
            <person name="Hammon N."/>
            <person name="Israni S."/>
            <person name="Pitluck S."/>
            <person name="Di Bartolo G."/>
            <person name="Chain P."/>
            <person name="Schmutz J."/>
            <person name="Larimer F."/>
            <person name="Land M."/>
            <person name="Kyrpides N."/>
            <person name="Ivanova N."/>
            <person name="Richardson P."/>
        </authorList>
    </citation>
    <scope>NUCLEOTIDE SEQUENCE [LARGE SCALE GENOMIC DNA]</scope>
    <source>
        <strain evidence="2">ATCC 53774 / DSM 7210 / GS-15</strain>
    </source>
</reference>
<proteinExistence type="predicted"/>
<evidence type="ECO:0000313" key="1">
    <source>
        <dbReference type="EMBL" id="ABB31688.1"/>
    </source>
</evidence>
<dbReference type="KEGG" id="gme:Gmet_1454"/>
<dbReference type="EMBL" id="CP000148">
    <property type="protein sequence ID" value="ABB31688.1"/>
    <property type="molecule type" value="Genomic_DNA"/>
</dbReference>
<dbReference type="AlphaFoldDB" id="Q39VN6"/>
<gene>
    <name evidence="1" type="ordered locus">Gmet_1454</name>
</gene>
<dbReference type="HOGENOM" id="CLU_2584743_0_0_7"/>
<accession>Q39VN6</accession>
<protein>
    <submittedName>
        <fullName evidence="1">Uncharacterized protein</fullName>
    </submittedName>
</protein>
<reference evidence="1 2" key="2">
    <citation type="journal article" date="2009" name="BMC Microbiol.">
        <title>The genome sequence of Geobacter metallireducens: features of metabolism, physiology and regulation common and dissimilar to Geobacter sulfurreducens.</title>
        <authorList>
            <person name="Aklujkar M."/>
            <person name="Krushkal J."/>
            <person name="DiBartolo G."/>
            <person name="Lapidus A."/>
            <person name="Land M.L."/>
            <person name="Lovley D.R."/>
        </authorList>
    </citation>
    <scope>NUCLEOTIDE SEQUENCE [LARGE SCALE GENOMIC DNA]</scope>
    <source>
        <strain evidence="2">ATCC 53774 / DSM 7210 / GS-15</strain>
    </source>
</reference>
<dbReference type="Proteomes" id="UP000007073">
    <property type="component" value="Chromosome"/>
</dbReference>